<comment type="caution">
    <text evidence="2">The sequence shown here is derived from an EMBL/GenBank/DDBJ whole genome shotgun (WGS) entry which is preliminary data.</text>
</comment>
<name>A0AAW0N1H3_9GOBI</name>
<accession>A0AAW0N1H3</accession>
<dbReference type="Proteomes" id="UP001460270">
    <property type="component" value="Unassembled WGS sequence"/>
</dbReference>
<gene>
    <name evidence="2" type="ORF">WMY93_028890</name>
</gene>
<dbReference type="EMBL" id="JBBPFD010000021">
    <property type="protein sequence ID" value="KAK7882716.1"/>
    <property type="molecule type" value="Genomic_DNA"/>
</dbReference>
<protein>
    <submittedName>
        <fullName evidence="2">Uncharacterized protein</fullName>
    </submittedName>
</protein>
<evidence type="ECO:0000256" key="1">
    <source>
        <dbReference type="SAM" id="MobiDB-lite"/>
    </source>
</evidence>
<keyword evidence="3" id="KW-1185">Reference proteome</keyword>
<feature type="region of interest" description="Disordered" evidence="1">
    <location>
        <begin position="150"/>
        <end position="185"/>
    </location>
</feature>
<organism evidence="2 3">
    <name type="scientific">Mugilogobius chulae</name>
    <name type="common">yellowstripe goby</name>
    <dbReference type="NCBI Taxonomy" id="88201"/>
    <lineage>
        <taxon>Eukaryota</taxon>
        <taxon>Metazoa</taxon>
        <taxon>Chordata</taxon>
        <taxon>Craniata</taxon>
        <taxon>Vertebrata</taxon>
        <taxon>Euteleostomi</taxon>
        <taxon>Actinopterygii</taxon>
        <taxon>Neopterygii</taxon>
        <taxon>Teleostei</taxon>
        <taxon>Neoteleostei</taxon>
        <taxon>Acanthomorphata</taxon>
        <taxon>Gobiaria</taxon>
        <taxon>Gobiiformes</taxon>
        <taxon>Gobioidei</taxon>
        <taxon>Gobiidae</taxon>
        <taxon>Gobionellinae</taxon>
        <taxon>Mugilogobius</taxon>
    </lineage>
</organism>
<proteinExistence type="predicted"/>
<evidence type="ECO:0000313" key="3">
    <source>
        <dbReference type="Proteomes" id="UP001460270"/>
    </source>
</evidence>
<evidence type="ECO:0000313" key="2">
    <source>
        <dbReference type="EMBL" id="KAK7882716.1"/>
    </source>
</evidence>
<sequence>MRNLELSCYSSIFLLDASLGVVLGMSHFKEIDSPEELDKVEPLNNGLLKDNPNIHSLLSFVVFSSSVRQFFSLTLPCLCPVQILLFVLESHTHWKHRQGRKPIKVNTTQAPSPSRLCRRVFMDWDGARVIGSENKKKLKRWIEEAIKIRKQPRRPAPWTPSSRDRRATGGVVSLIDGLTTPPGSS</sequence>
<dbReference type="AlphaFoldDB" id="A0AAW0N1H3"/>
<reference evidence="3" key="1">
    <citation type="submission" date="2024-04" db="EMBL/GenBank/DDBJ databases">
        <title>Salinicola lusitanus LLJ914,a marine bacterium isolated from the Okinawa Trough.</title>
        <authorList>
            <person name="Li J."/>
        </authorList>
    </citation>
    <scope>NUCLEOTIDE SEQUENCE [LARGE SCALE GENOMIC DNA]</scope>
</reference>